<dbReference type="InterPro" id="IPR002347">
    <property type="entry name" value="SDR_fam"/>
</dbReference>
<evidence type="ECO:0000313" key="6">
    <source>
        <dbReference type="Proteomes" id="UP000789831"/>
    </source>
</evidence>
<keyword evidence="2" id="KW-0521">NADP</keyword>
<sequence length="291" mass="31868">MSNQVKVAIVTGANKGIGYAIVRNLALSYASSPSKQPFIIYLSARNESLGKTSLEQIKQEFVGRKLLQNDGGNIDIKFLKIDLTSKESINEAAEVVDREHGGLDILINNAAMAFKGSAFDSNVVRTTLATNFYGTLEMCNKFIPLFRENGRLINVSSTAGSLRILSPELRSKFTNPELDIDGLIKLMEAFQDAVDHGTWEQKGWPTQAYGVSKTGVTALSHILARRFKAEGKNILVNSCCPGWVKTDMAGPRAHLTPDQGAETPVFLALDEETVPNAPNGELWKLKQILED</sequence>
<dbReference type="Pfam" id="PF13561">
    <property type="entry name" value="adh_short_C2"/>
    <property type="match status" value="1"/>
</dbReference>
<gene>
    <name evidence="5" type="ORF">AGERDE_LOCUS6227</name>
</gene>
<dbReference type="PRINTS" id="PR00081">
    <property type="entry name" value="GDHRDH"/>
</dbReference>
<dbReference type="SUPFAM" id="SSF51735">
    <property type="entry name" value="NAD(P)-binding Rossmann-fold domains"/>
    <property type="match status" value="1"/>
</dbReference>
<organism evidence="5 6">
    <name type="scientific">Ambispora gerdemannii</name>
    <dbReference type="NCBI Taxonomy" id="144530"/>
    <lineage>
        <taxon>Eukaryota</taxon>
        <taxon>Fungi</taxon>
        <taxon>Fungi incertae sedis</taxon>
        <taxon>Mucoromycota</taxon>
        <taxon>Glomeromycotina</taxon>
        <taxon>Glomeromycetes</taxon>
        <taxon>Archaeosporales</taxon>
        <taxon>Ambisporaceae</taxon>
        <taxon>Ambispora</taxon>
    </lineage>
</organism>
<accession>A0A9N9ASS3</accession>
<evidence type="ECO:0000256" key="3">
    <source>
        <dbReference type="ARBA" id="ARBA00023002"/>
    </source>
</evidence>
<dbReference type="GO" id="GO:0016491">
    <property type="term" value="F:oxidoreductase activity"/>
    <property type="evidence" value="ECO:0007669"/>
    <property type="project" value="UniProtKB-KW"/>
</dbReference>
<keyword evidence="6" id="KW-1185">Reference proteome</keyword>
<dbReference type="Pfam" id="PF00106">
    <property type="entry name" value="adh_short"/>
    <property type="match status" value="1"/>
</dbReference>
<dbReference type="InterPro" id="IPR036291">
    <property type="entry name" value="NAD(P)-bd_dom_sf"/>
</dbReference>
<evidence type="ECO:0000313" key="5">
    <source>
        <dbReference type="EMBL" id="CAG8541886.1"/>
    </source>
</evidence>
<dbReference type="PANTHER" id="PTHR43963">
    <property type="entry name" value="CARBONYL REDUCTASE 1-RELATED"/>
    <property type="match status" value="1"/>
</dbReference>
<reference evidence="5" key="1">
    <citation type="submission" date="2021-06" db="EMBL/GenBank/DDBJ databases">
        <authorList>
            <person name="Kallberg Y."/>
            <person name="Tangrot J."/>
            <person name="Rosling A."/>
        </authorList>
    </citation>
    <scope>NUCLEOTIDE SEQUENCE</scope>
    <source>
        <strain evidence="5">MT106</strain>
    </source>
</reference>
<comment type="caution">
    <text evidence="5">The sequence shown here is derived from an EMBL/GenBank/DDBJ whole genome shotgun (WGS) entry which is preliminary data.</text>
</comment>
<protein>
    <submittedName>
        <fullName evidence="5">7615_t:CDS:1</fullName>
    </submittedName>
</protein>
<dbReference type="EMBL" id="CAJVPL010000940">
    <property type="protein sequence ID" value="CAG8541886.1"/>
    <property type="molecule type" value="Genomic_DNA"/>
</dbReference>
<evidence type="ECO:0000256" key="2">
    <source>
        <dbReference type="ARBA" id="ARBA00022857"/>
    </source>
</evidence>
<keyword evidence="3" id="KW-0560">Oxidoreductase</keyword>
<proteinExistence type="inferred from homology"/>
<dbReference type="Proteomes" id="UP000789831">
    <property type="component" value="Unassembled WGS sequence"/>
</dbReference>
<dbReference type="Gene3D" id="3.40.50.720">
    <property type="entry name" value="NAD(P)-binding Rossmann-like Domain"/>
    <property type="match status" value="1"/>
</dbReference>
<dbReference type="OrthoDB" id="9876299at2759"/>
<dbReference type="PRINTS" id="PR00080">
    <property type="entry name" value="SDRFAMILY"/>
</dbReference>
<comment type="similarity">
    <text evidence="1 4">Belongs to the short-chain dehydrogenases/reductases (SDR) family.</text>
</comment>
<name>A0A9N9ASS3_9GLOM</name>
<dbReference type="PANTHER" id="PTHR43963:SF6">
    <property type="entry name" value="CHAIN DEHYDROGENASE FAMILY PROTEIN, PUTATIVE (AFU_ORTHOLOGUE AFUA_3G15350)-RELATED"/>
    <property type="match status" value="1"/>
</dbReference>
<evidence type="ECO:0000256" key="1">
    <source>
        <dbReference type="ARBA" id="ARBA00006484"/>
    </source>
</evidence>
<evidence type="ECO:0000256" key="4">
    <source>
        <dbReference type="RuleBase" id="RU000363"/>
    </source>
</evidence>
<dbReference type="AlphaFoldDB" id="A0A9N9ASS3"/>